<evidence type="ECO:0000313" key="1">
    <source>
        <dbReference type="EMBL" id="WIT12738.1"/>
    </source>
</evidence>
<gene>
    <name evidence="1" type="ORF">PFX98_03750</name>
</gene>
<dbReference type="AlphaFoldDB" id="A0AA95NHV6"/>
<dbReference type="EMBL" id="CP116346">
    <property type="protein sequence ID" value="WIT12738.1"/>
    <property type="molecule type" value="Genomic_DNA"/>
</dbReference>
<dbReference type="KEGG" id="pais:PFX98_03750"/>
<proteinExistence type="predicted"/>
<evidence type="ECO:0000313" key="2">
    <source>
        <dbReference type="Proteomes" id="UP001177769"/>
    </source>
</evidence>
<dbReference type="Proteomes" id="UP001177769">
    <property type="component" value="Chromosome"/>
</dbReference>
<reference evidence="1" key="1">
    <citation type="submission" date="2023-01" db="EMBL/GenBank/DDBJ databases">
        <title>Whole genome sequence of Paucibacter sp. S2-9 isolated from pond sediment.</title>
        <authorList>
            <person name="Jung J.Y."/>
        </authorList>
    </citation>
    <scope>NUCLEOTIDE SEQUENCE</scope>
    <source>
        <strain evidence="1">S2-9</strain>
    </source>
</reference>
<keyword evidence="2" id="KW-1185">Reference proteome</keyword>
<accession>A0AA95NHV6</accession>
<organism evidence="1 2">
    <name type="scientific">Paucibacter sediminis</name>
    <dbReference type="NCBI Taxonomy" id="3019553"/>
    <lineage>
        <taxon>Bacteria</taxon>
        <taxon>Pseudomonadati</taxon>
        <taxon>Pseudomonadota</taxon>
        <taxon>Betaproteobacteria</taxon>
        <taxon>Burkholderiales</taxon>
        <taxon>Sphaerotilaceae</taxon>
        <taxon>Roseateles</taxon>
    </lineage>
</organism>
<name>A0AA95NHV6_9BURK</name>
<dbReference type="RefSeq" id="WP_285233839.1">
    <property type="nucleotide sequence ID" value="NZ_CP116346.1"/>
</dbReference>
<evidence type="ECO:0008006" key="3">
    <source>
        <dbReference type="Google" id="ProtNLM"/>
    </source>
</evidence>
<protein>
    <recommendedName>
        <fullName evidence="3">AsmA family protein</fullName>
    </recommendedName>
</protein>
<sequence>MKPRSLALVALCLLLALGAAGLFWLRGNLDRLVRDAIVGYGSQMTQAPVRLGAVKLSAGDGLGVLRELSIGNPAGFKTAHALRVEQIAIAVDLASLTREVVLIRQIELIAPDLIYEKAGGRTNFDALQANIAQQLGASGGAPARDGKPGKRFIVESFALRKARAQVSAGFLQGNTVSIALPDISLRDIGKAQGGLTADELGQVIAQAINRQLRASISFDKLLKSTESGLESVGRAVKGLFK</sequence>